<keyword evidence="1" id="KW-0732">Signal</keyword>
<dbReference type="PANTHER" id="PTHR31528:SF3">
    <property type="entry name" value="THIAMINE BIOSYNTHESIS PROTEIN HI_0357-RELATED"/>
    <property type="match status" value="1"/>
</dbReference>
<dbReference type="KEGG" id="lxl:KDY119_03111"/>
<sequence>MRTRTRIAVASSVTVAVVALAGCSGGTSGTSAGATSSAAATGPAVDLSSVCPATVVVQTDWNPEADHAHLYQMLGPNPSIDTEKKSVTGDLYANGKPTGVKLEIRAGGPAIGYSTVSAQMYQDKSITMGYVSTDEAIEFSGSLPTTAVFAENDKSPMVVMWDPKTYPDVKTIADLGKALDKDGGVVRYFNGAAYMTYLTESGILPKATTDGSYDGTPAKFVTAKGKDGQQGFATAEPYVYEHEVGAWAKPVQYQLIADTGWSPYPETMSVRNADLTKLSPCLEKLVPVMQQADVDYFKDPTPTNDLIVKLVNAYNNGWTYDAEVGAFAAKQMRSLNIATNGDNDYVGDMSASRIQDLMKVAEPIFSKSGGHVKSGLKADDLFTNKFLDTSIGF</sequence>
<reference evidence="2 3" key="1">
    <citation type="submission" date="2019-10" db="EMBL/GenBank/DDBJ databases">
        <title>Genome sequence of Luteimicrobium xylanilyticum HY-24.</title>
        <authorList>
            <person name="Kim D.Y."/>
            <person name="Park H.-Y."/>
        </authorList>
    </citation>
    <scope>NUCLEOTIDE SEQUENCE [LARGE SCALE GENOMIC DNA]</scope>
    <source>
        <strain evidence="2 3">HY-24</strain>
    </source>
</reference>
<dbReference type="OrthoDB" id="3595952at2"/>
<dbReference type="RefSeq" id="WP_036947452.1">
    <property type="nucleotide sequence ID" value="NZ_BAABIH010000016.1"/>
</dbReference>
<accession>A0A5P9QE71</accession>
<evidence type="ECO:0000313" key="2">
    <source>
        <dbReference type="EMBL" id="QFU99579.1"/>
    </source>
</evidence>
<name>A0A5P9QE71_9MICO</name>
<evidence type="ECO:0000256" key="1">
    <source>
        <dbReference type="SAM" id="SignalP"/>
    </source>
</evidence>
<dbReference type="AlphaFoldDB" id="A0A5P9QE71"/>
<gene>
    <name evidence="2" type="ORF">KDY119_03111</name>
</gene>
<feature type="chain" id="PRO_5038403009" description="SsuA/THI5-like domain-containing protein" evidence="1">
    <location>
        <begin position="22"/>
        <end position="393"/>
    </location>
</feature>
<dbReference type="EMBL" id="CP045529">
    <property type="protein sequence ID" value="QFU99579.1"/>
    <property type="molecule type" value="Genomic_DNA"/>
</dbReference>
<protein>
    <recommendedName>
        <fullName evidence="4">SsuA/THI5-like domain-containing protein</fullName>
    </recommendedName>
</protein>
<dbReference type="PANTHER" id="PTHR31528">
    <property type="entry name" value="4-AMINO-5-HYDROXYMETHYL-2-METHYLPYRIMIDINE PHOSPHATE SYNTHASE THI11-RELATED"/>
    <property type="match status" value="1"/>
</dbReference>
<evidence type="ECO:0008006" key="4">
    <source>
        <dbReference type="Google" id="ProtNLM"/>
    </source>
</evidence>
<dbReference type="InterPro" id="IPR027939">
    <property type="entry name" value="NMT1/THI5"/>
</dbReference>
<dbReference type="PROSITE" id="PS51257">
    <property type="entry name" value="PROKAR_LIPOPROTEIN"/>
    <property type="match status" value="1"/>
</dbReference>
<proteinExistence type="predicted"/>
<evidence type="ECO:0000313" key="3">
    <source>
        <dbReference type="Proteomes" id="UP000326702"/>
    </source>
</evidence>
<dbReference type="Proteomes" id="UP000326702">
    <property type="component" value="Chromosome"/>
</dbReference>
<dbReference type="GO" id="GO:0009228">
    <property type="term" value="P:thiamine biosynthetic process"/>
    <property type="evidence" value="ECO:0007669"/>
    <property type="project" value="InterPro"/>
</dbReference>
<keyword evidence="3" id="KW-1185">Reference proteome</keyword>
<organism evidence="2 3">
    <name type="scientific">Luteimicrobium xylanilyticum</name>
    <dbReference type="NCBI Taxonomy" id="1133546"/>
    <lineage>
        <taxon>Bacteria</taxon>
        <taxon>Bacillati</taxon>
        <taxon>Actinomycetota</taxon>
        <taxon>Actinomycetes</taxon>
        <taxon>Micrococcales</taxon>
        <taxon>Luteimicrobium</taxon>
    </lineage>
</organism>
<dbReference type="Gene3D" id="3.40.190.10">
    <property type="entry name" value="Periplasmic binding protein-like II"/>
    <property type="match status" value="1"/>
</dbReference>
<feature type="signal peptide" evidence="1">
    <location>
        <begin position="1"/>
        <end position="21"/>
    </location>
</feature>